<sequence length="312" mass="34821">MWANHKNLYVPQLDLTTTNHIESYHGKIKSLLHSKMTLRKALDVLNNYDTHLIKAANTTNTLEAMKTRYNALDSDPIYQQVYGNVTTFAAKLVMQQYQIARKFAYVIASFSSSAHKETTIDLSMSLSTVDLSVSLSRSRLMAEPTTVASIECNPKPTLTLQRETTDLNLSTPRPFSNQTIALVDRTSISEAASTAQPAASFDLSTSAPTEQPASSVDINVNSMIPNFSNANLVRVKTKGRPRTKQNFTCRKRKVTVPKEFCKLDAAGNYNMRRSWESNPRPPDYKFDAFSTEPRCSTVKGLIIEENLGIKAL</sequence>
<keyword evidence="2" id="KW-1185">Reference proteome</keyword>
<protein>
    <submittedName>
        <fullName evidence="1">Uncharacterized protein</fullName>
    </submittedName>
</protein>
<name>A0AAV4F6A6_9GAST</name>
<dbReference type="Proteomes" id="UP000762676">
    <property type="component" value="Unassembled WGS sequence"/>
</dbReference>
<proteinExistence type="predicted"/>
<gene>
    <name evidence="1" type="ORF">ElyMa_000272400</name>
</gene>
<dbReference type="AlphaFoldDB" id="A0AAV4F6A6"/>
<evidence type="ECO:0000313" key="1">
    <source>
        <dbReference type="EMBL" id="GFR68223.1"/>
    </source>
</evidence>
<reference evidence="1 2" key="1">
    <citation type="journal article" date="2021" name="Elife">
        <title>Chloroplast acquisition without the gene transfer in kleptoplastic sea slugs, Plakobranchus ocellatus.</title>
        <authorList>
            <person name="Maeda T."/>
            <person name="Takahashi S."/>
            <person name="Yoshida T."/>
            <person name="Shimamura S."/>
            <person name="Takaki Y."/>
            <person name="Nagai Y."/>
            <person name="Toyoda A."/>
            <person name="Suzuki Y."/>
            <person name="Arimoto A."/>
            <person name="Ishii H."/>
            <person name="Satoh N."/>
            <person name="Nishiyama T."/>
            <person name="Hasebe M."/>
            <person name="Maruyama T."/>
            <person name="Minagawa J."/>
            <person name="Obokata J."/>
            <person name="Shigenobu S."/>
        </authorList>
    </citation>
    <scope>NUCLEOTIDE SEQUENCE [LARGE SCALE GENOMIC DNA]</scope>
</reference>
<dbReference type="EMBL" id="BMAT01000546">
    <property type="protein sequence ID" value="GFR68223.1"/>
    <property type="molecule type" value="Genomic_DNA"/>
</dbReference>
<accession>A0AAV4F6A6</accession>
<organism evidence="1 2">
    <name type="scientific">Elysia marginata</name>
    <dbReference type="NCBI Taxonomy" id="1093978"/>
    <lineage>
        <taxon>Eukaryota</taxon>
        <taxon>Metazoa</taxon>
        <taxon>Spiralia</taxon>
        <taxon>Lophotrochozoa</taxon>
        <taxon>Mollusca</taxon>
        <taxon>Gastropoda</taxon>
        <taxon>Heterobranchia</taxon>
        <taxon>Euthyneura</taxon>
        <taxon>Panpulmonata</taxon>
        <taxon>Sacoglossa</taxon>
        <taxon>Placobranchoidea</taxon>
        <taxon>Plakobranchidae</taxon>
        <taxon>Elysia</taxon>
    </lineage>
</organism>
<evidence type="ECO:0000313" key="2">
    <source>
        <dbReference type="Proteomes" id="UP000762676"/>
    </source>
</evidence>
<comment type="caution">
    <text evidence="1">The sequence shown here is derived from an EMBL/GenBank/DDBJ whole genome shotgun (WGS) entry which is preliminary data.</text>
</comment>